<dbReference type="OrthoDB" id="1638493at2759"/>
<sequence>VGPRFCLNPIKILSGSFGGQPLYENPFYVSPNQIRALQKRKKAGKYVTKVKSKTRRKMHEMENPPQADEFSGMWK</sequence>
<gene>
    <name evidence="4" type="ORF">M569_10124</name>
</gene>
<accession>S8DNQ6</accession>
<dbReference type="AlphaFoldDB" id="S8DNQ6"/>
<evidence type="ECO:0000256" key="1">
    <source>
        <dbReference type="ARBA" id="ARBA00004604"/>
    </source>
</evidence>
<evidence type="ECO:0000256" key="2">
    <source>
        <dbReference type="ARBA" id="ARBA00022517"/>
    </source>
</evidence>
<organism evidence="4 5">
    <name type="scientific">Genlisea aurea</name>
    <dbReference type="NCBI Taxonomy" id="192259"/>
    <lineage>
        <taxon>Eukaryota</taxon>
        <taxon>Viridiplantae</taxon>
        <taxon>Streptophyta</taxon>
        <taxon>Embryophyta</taxon>
        <taxon>Tracheophyta</taxon>
        <taxon>Spermatophyta</taxon>
        <taxon>Magnoliopsida</taxon>
        <taxon>eudicotyledons</taxon>
        <taxon>Gunneridae</taxon>
        <taxon>Pentapetalae</taxon>
        <taxon>asterids</taxon>
        <taxon>lamiids</taxon>
        <taxon>Lamiales</taxon>
        <taxon>Lentibulariaceae</taxon>
        <taxon>Genlisea</taxon>
    </lineage>
</organism>
<evidence type="ECO:0000313" key="4">
    <source>
        <dbReference type="EMBL" id="EPS64658.1"/>
    </source>
</evidence>
<dbReference type="InterPro" id="IPR026532">
    <property type="entry name" value="BRX1"/>
</dbReference>
<protein>
    <submittedName>
        <fullName evidence="4">Uncharacterized protein</fullName>
    </submittedName>
</protein>
<evidence type="ECO:0000256" key="3">
    <source>
        <dbReference type="SAM" id="MobiDB-lite"/>
    </source>
</evidence>
<feature type="non-terminal residue" evidence="4">
    <location>
        <position position="75"/>
    </location>
</feature>
<dbReference type="PANTHER" id="PTHR13634:SF0">
    <property type="entry name" value="RIBOSOME BIOGENESIS PROTEIN BRX1 HOMOLOG"/>
    <property type="match status" value="1"/>
</dbReference>
<dbReference type="GO" id="GO:0000027">
    <property type="term" value="P:ribosomal large subunit assembly"/>
    <property type="evidence" value="ECO:0007669"/>
    <property type="project" value="TreeGrafter"/>
</dbReference>
<feature type="non-terminal residue" evidence="4">
    <location>
        <position position="1"/>
    </location>
</feature>
<keyword evidence="2" id="KW-0690">Ribosome biogenesis</keyword>
<name>S8DNQ6_9LAMI</name>
<dbReference type="EMBL" id="AUSU01004687">
    <property type="protein sequence ID" value="EPS64658.1"/>
    <property type="molecule type" value="Genomic_DNA"/>
</dbReference>
<feature type="region of interest" description="Disordered" evidence="3">
    <location>
        <begin position="45"/>
        <end position="75"/>
    </location>
</feature>
<comment type="subcellular location">
    <subcellularLocation>
        <location evidence="1">Nucleus</location>
        <location evidence="1">Nucleolus</location>
    </subcellularLocation>
</comment>
<dbReference type="GO" id="GO:0005730">
    <property type="term" value="C:nucleolus"/>
    <property type="evidence" value="ECO:0007669"/>
    <property type="project" value="UniProtKB-SubCell"/>
</dbReference>
<keyword evidence="5" id="KW-1185">Reference proteome</keyword>
<reference evidence="4 5" key="1">
    <citation type="journal article" date="2013" name="BMC Genomics">
        <title>The miniature genome of a carnivorous plant Genlisea aurea contains a low number of genes and short non-coding sequences.</title>
        <authorList>
            <person name="Leushkin E.V."/>
            <person name="Sutormin R.A."/>
            <person name="Nabieva E.R."/>
            <person name="Penin A.A."/>
            <person name="Kondrashov A.S."/>
            <person name="Logacheva M.D."/>
        </authorList>
    </citation>
    <scope>NUCLEOTIDE SEQUENCE [LARGE SCALE GENOMIC DNA]</scope>
</reference>
<dbReference type="GO" id="GO:0003723">
    <property type="term" value="F:RNA binding"/>
    <property type="evidence" value="ECO:0007669"/>
    <property type="project" value="TreeGrafter"/>
</dbReference>
<feature type="compositionally biased region" description="Basic residues" evidence="3">
    <location>
        <begin position="45"/>
        <end position="58"/>
    </location>
</feature>
<proteinExistence type="predicted"/>
<comment type="caution">
    <text evidence="4">The sequence shown here is derived from an EMBL/GenBank/DDBJ whole genome shotgun (WGS) entry which is preliminary data.</text>
</comment>
<dbReference type="Proteomes" id="UP000015453">
    <property type="component" value="Unassembled WGS sequence"/>
</dbReference>
<evidence type="ECO:0000313" key="5">
    <source>
        <dbReference type="Proteomes" id="UP000015453"/>
    </source>
</evidence>
<dbReference type="PANTHER" id="PTHR13634">
    <property type="entry name" value="RIBOSOME BIOGENESIS PROTEIN BRIX"/>
    <property type="match status" value="1"/>
</dbReference>